<dbReference type="Pfam" id="PF14214">
    <property type="entry name" value="Helitron_like_N"/>
    <property type="match status" value="1"/>
</dbReference>
<evidence type="ECO:0000313" key="2">
    <source>
        <dbReference type="EMBL" id="EKM52950.1"/>
    </source>
</evidence>
<dbReference type="KEGG" id="pco:PHACADRAFT_197384"/>
<dbReference type="RefSeq" id="XP_007397666.1">
    <property type="nucleotide sequence ID" value="XM_007397604.1"/>
</dbReference>
<dbReference type="GeneID" id="18911226"/>
<evidence type="ECO:0000313" key="3">
    <source>
        <dbReference type="Proteomes" id="UP000008370"/>
    </source>
</evidence>
<evidence type="ECO:0000259" key="1">
    <source>
        <dbReference type="Pfam" id="PF14214"/>
    </source>
</evidence>
<protein>
    <recommendedName>
        <fullName evidence="1">Helitron helicase-like domain-containing protein</fullName>
    </recommendedName>
</protein>
<accession>K5W1G8</accession>
<dbReference type="EMBL" id="JH930474">
    <property type="protein sequence ID" value="EKM52950.1"/>
    <property type="molecule type" value="Genomic_DNA"/>
</dbReference>
<keyword evidence="3" id="KW-1185">Reference proteome</keyword>
<proteinExistence type="predicted"/>
<dbReference type="HOGENOM" id="CLU_631703_0_0_1"/>
<dbReference type="InParanoid" id="K5W1G8"/>
<dbReference type="AlphaFoldDB" id="K5W1G8"/>
<dbReference type="Proteomes" id="UP000008370">
    <property type="component" value="Unassembled WGS sequence"/>
</dbReference>
<name>K5W1G8_PHACS</name>
<dbReference type="PANTHER" id="PTHR45786:SF74">
    <property type="entry name" value="ATP-DEPENDENT DNA HELICASE"/>
    <property type="match status" value="1"/>
</dbReference>
<dbReference type="OrthoDB" id="3366231at2759"/>
<gene>
    <name evidence="2" type="ORF">PHACADRAFT_197384</name>
</gene>
<sequence length="464" mass="51954">METTNHPPCSPFASVCAAEDLTACIPAHIKVLQRCAHETCILCDDLQGTFCCPLAVPPSRSNQMADHAAAPSTTWTIAPLSRENAGFCCGPNGAYLNRVRPLPPLPHEFQTFLNDPQLSEHSRILNLVFSFASMETTALFPDTGGDYGFVAIQGKVYHRVRPSHANSAVRWILYDGFLAAEAPHNDDHARRLPPPWIRAMQLALLRCNPFALYLRVLSQIPPDLCPNARIIIEDTGVAPEIAAFISYDNTAWAEVRSRRLVITRTDNSNHAIPTVSRLWEPLAYPLFFPSGTLGWGTVGDRDQLHHGAPLPAGGAPPIHESTTQIWYYRALLLREERFSLFGRLTNEYLVDMFTRNLECRLNYIRDNQHSVIAEDAELMGVDAIEPTQNIYLPSSFLGSNRWASEQIADSLAIAAQYGTPTFFITMTCNPHWPEIQSQLRPGQTFTHIPLVVVRVFKQKLKRFE</sequence>
<reference evidence="2 3" key="1">
    <citation type="journal article" date="2012" name="BMC Genomics">
        <title>Comparative genomics of the white-rot fungi, Phanerochaete carnosa and P. chrysosporium, to elucidate the genetic basis of the distinct wood types they colonize.</title>
        <authorList>
            <person name="Suzuki H."/>
            <person name="MacDonald J."/>
            <person name="Syed K."/>
            <person name="Salamov A."/>
            <person name="Hori C."/>
            <person name="Aerts A."/>
            <person name="Henrissat B."/>
            <person name="Wiebenga A."/>
            <person name="vanKuyk P.A."/>
            <person name="Barry K."/>
            <person name="Lindquist E."/>
            <person name="LaButti K."/>
            <person name="Lapidus A."/>
            <person name="Lucas S."/>
            <person name="Coutinho P."/>
            <person name="Gong Y."/>
            <person name="Samejima M."/>
            <person name="Mahadevan R."/>
            <person name="Abou-Zaid M."/>
            <person name="de Vries R.P."/>
            <person name="Igarashi K."/>
            <person name="Yadav J.S."/>
            <person name="Grigoriev I.V."/>
            <person name="Master E.R."/>
        </authorList>
    </citation>
    <scope>NUCLEOTIDE SEQUENCE [LARGE SCALE GENOMIC DNA]</scope>
    <source>
        <strain evidence="2 3">HHB-10118-sp</strain>
    </source>
</reference>
<dbReference type="PANTHER" id="PTHR45786">
    <property type="entry name" value="DNA BINDING PROTEIN-LIKE"/>
    <property type="match status" value="1"/>
</dbReference>
<dbReference type="STRING" id="650164.K5W1G8"/>
<dbReference type="InterPro" id="IPR025476">
    <property type="entry name" value="Helitron_helicase-like"/>
</dbReference>
<feature type="domain" description="Helitron helicase-like" evidence="1">
    <location>
        <begin position="327"/>
        <end position="463"/>
    </location>
</feature>
<organism evidence="2 3">
    <name type="scientific">Phanerochaete carnosa (strain HHB-10118-sp)</name>
    <name type="common">White-rot fungus</name>
    <name type="synonym">Peniophora carnosa</name>
    <dbReference type="NCBI Taxonomy" id="650164"/>
    <lineage>
        <taxon>Eukaryota</taxon>
        <taxon>Fungi</taxon>
        <taxon>Dikarya</taxon>
        <taxon>Basidiomycota</taxon>
        <taxon>Agaricomycotina</taxon>
        <taxon>Agaricomycetes</taxon>
        <taxon>Polyporales</taxon>
        <taxon>Phanerochaetaceae</taxon>
        <taxon>Phanerochaete</taxon>
    </lineage>
</organism>